<proteinExistence type="predicted"/>
<feature type="compositionally biased region" description="Basic and acidic residues" evidence="1">
    <location>
        <begin position="8"/>
        <end position="24"/>
    </location>
</feature>
<evidence type="ECO:0000256" key="1">
    <source>
        <dbReference type="SAM" id="MobiDB-lite"/>
    </source>
</evidence>
<accession>A0A182NWM5</accession>
<evidence type="ECO:0000313" key="3">
    <source>
        <dbReference type="Proteomes" id="UP000075884"/>
    </source>
</evidence>
<dbReference type="AlphaFoldDB" id="A0A182NWM5"/>
<protein>
    <submittedName>
        <fullName evidence="2">Uncharacterized protein</fullName>
    </submittedName>
</protein>
<name>A0A182NWM5_9DIPT</name>
<dbReference type="Proteomes" id="UP000075884">
    <property type="component" value="Unassembled WGS sequence"/>
</dbReference>
<reference evidence="2" key="2">
    <citation type="submission" date="2020-05" db="UniProtKB">
        <authorList>
            <consortium name="EnsemblMetazoa"/>
        </authorList>
    </citation>
    <scope>IDENTIFICATION</scope>
    <source>
        <strain evidence="2">WRAIR2</strain>
    </source>
</reference>
<organism evidence="2 3">
    <name type="scientific">Anopheles dirus</name>
    <dbReference type="NCBI Taxonomy" id="7168"/>
    <lineage>
        <taxon>Eukaryota</taxon>
        <taxon>Metazoa</taxon>
        <taxon>Ecdysozoa</taxon>
        <taxon>Arthropoda</taxon>
        <taxon>Hexapoda</taxon>
        <taxon>Insecta</taxon>
        <taxon>Pterygota</taxon>
        <taxon>Neoptera</taxon>
        <taxon>Endopterygota</taxon>
        <taxon>Diptera</taxon>
        <taxon>Nematocera</taxon>
        <taxon>Culicoidea</taxon>
        <taxon>Culicidae</taxon>
        <taxon>Anophelinae</taxon>
        <taxon>Anopheles</taxon>
    </lineage>
</organism>
<keyword evidence="3" id="KW-1185">Reference proteome</keyword>
<reference evidence="3" key="1">
    <citation type="submission" date="2013-03" db="EMBL/GenBank/DDBJ databases">
        <title>The Genome Sequence of Anopheles dirus WRAIR2.</title>
        <authorList>
            <consortium name="The Broad Institute Genomics Platform"/>
            <person name="Neafsey D.E."/>
            <person name="Walton C."/>
            <person name="Walker B."/>
            <person name="Young S.K."/>
            <person name="Zeng Q."/>
            <person name="Gargeya S."/>
            <person name="Fitzgerald M."/>
            <person name="Haas B."/>
            <person name="Abouelleil A."/>
            <person name="Allen A.W."/>
            <person name="Alvarado L."/>
            <person name="Arachchi H.M."/>
            <person name="Berlin A.M."/>
            <person name="Chapman S.B."/>
            <person name="Gainer-Dewar J."/>
            <person name="Goldberg J."/>
            <person name="Griggs A."/>
            <person name="Gujja S."/>
            <person name="Hansen M."/>
            <person name="Howarth C."/>
            <person name="Imamovic A."/>
            <person name="Ireland A."/>
            <person name="Larimer J."/>
            <person name="McCowan C."/>
            <person name="Murphy C."/>
            <person name="Pearson M."/>
            <person name="Poon T.W."/>
            <person name="Priest M."/>
            <person name="Roberts A."/>
            <person name="Saif S."/>
            <person name="Shea T."/>
            <person name="Sisk P."/>
            <person name="Sykes S."/>
            <person name="Wortman J."/>
            <person name="Nusbaum C."/>
            <person name="Birren B."/>
        </authorList>
    </citation>
    <scope>NUCLEOTIDE SEQUENCE [LARGE SCALE GENOMIC DNA]</scope>
    <source>
        <strain evidence="3">WRAIR2</strain>
    </source>
</reference>
<feature type="region of interest" description="Disordered" evidence="1">
    <location>
        <begin position="1"/>
        <end position="24"/>
    </location>
</feature>
<evidence type="ECO:0000313" key="2">
    <source>
        <dbReference type="EnsemblMetazoa" id="ADIR014292-PA"/>
    </source>
</evidence>
<dbReference type="VEuPathDB" id="VectorBase:ADIR014292"/>
<sequence length="90" mass="10439">MMSITIDRSNETTEQNKKSKQLHEVLHGSSRARARCVFRRGGRGVYVWNHYDRMAFRQAWECVVACSGGAERFKSYTEATRHIKLPDCCK</sequence>
<dbReference type="EnsemblMetazoa" id="ADIR014292-RA">
    <property type="protein sequence ID" value="ADIR014292-PA"/>
    <property type="gene ID" value="ADIR014292"/>
</dbReference>